<keyword evidence="2" id="KW-1185">Reference proteome</keyword>
<proteinExistence type="predicted"/>
<dbReference type="EMBL" id="JAIBOA010000027">
    <property type="protein sequence ID" value="MBW8486835.1"/>
    <property type="molecule type" value="Genomic_DNA"/>
</dbReference>
<protein>
    <submittedName>
        <fullName evidence="1">Uncharacterized protein</fullName>
    </submittedName>
</protein>
<accession>A0ABS7G3A3</accession>
<gene>
    <name evidence="1" type="ORF">K1Y72_31010</name>
</gene>
<organism evidence="1 2">
    <name type="scientific">Actinomadura parmotrematis</name>
    <dbReference type="NCBI Taxonomy" id="2864039"/>
    <lineage>
        <taxon>Bacteria</taxon>
        <taxon>Bacillati</taxon>
        <taxon>Actinomycetota</taxon>
        <taxon>Actinomycetes</taxon>
        <taxon>Streptosporangiales</taxon>
        <taxon>Thermomonosporaceae</taxon>
        <taxon>Actinomadura</taxon>
    </lineage>
</organism>
<evidence type="ECO:0000313" key="1">
    <source>
        <dbReference type="EMBL" id="MBW8486835.1"/>
    </source>
</evidence>
<dbReference type="Proteomes" id="UP000774570">
    <property type="component" value="Unassembled WGS sequence"/>
</dbReference>
<reference evidence="1 2" key="1">
    <citation type="submission" date="2021-07" db="EMBL/GenBank/DDBJ databases">
        <title>Actinomadura sp. PM05-2 isolated from lichen.</title>
        <authorList>
            <person name="Somphong A."/>
            <person name="Phongsopitanun W."/>
            <person name="Tanasupawat S."/>
            <person name="Peongsungnone V."/>
        </authorList>
    </citation>
    <scope>NUCLEOTIDE SEQUENCE [LARGE SCALE GENOMIC DNA]</scope>
    <source>
        <strain evidence="1 2">PM05-2</strain>
    </source>
</reference>
<comment type="caution">
    <text evidence="1">The sequence shown here is derived from an EMBL/GenBank/DDBJ whole genome shotgun (WGS) entry which is preliminary data.</text>
</comment>
<sequence>MHADGDLRASRALFETAYREAERWGDGEAMARAALGLGGLWVHEHRTTAAAATARTRQRTALAAIDPGSALALRLRARLAAEDGHRSGDPAAVLALLAEARRTADPVARADVLGLAHHCLLGPDHGALRLDLATELVGEASRTGRRGDLPTGLLWHACDLFLAGDPHAERSLGELRGLLDRRDHRAARFVLRALETALAVRHGRLADAEALAADCARRGEEAGDAAAAGWYAAQLGTVRWYQGRVAECLAPLTELAASPLLSPHDHACYAGLAVAAAAAGDRRTAEGTLARLRARLRARTPRSGTWLFAACGAAEARDLLAPYAELPAVLCLGAACLGSVRHFLGVAALTLGDAGGAVHHLRRAVDANLALGHWPAAALSRARLGEALALRDGPADAAAGAALARAAREAADLGMAPAARAAGTPVAVERHGKGWRVAAGARAAVVADSVGMRHLAALVANPGRDVPAVVLAAGPAAAGDAPAAPSAQPVLDGEAKRTYRRRLAVLDEEIAGLEAADRHDRAGAARAERDWLVAELAAAAGLGGRTRRFADDAERARTAVGKAIRRALRRIDDADPQLGAELRATVHTGLLCSYRPR</sequence>
<name>A0ABS7G3A3_9ACTN</name>
<evidence type="ECO:0000313" key="2">
    <source>
        <dbReference type="Proteomes" id="UP000774570"/>
    </source>
</evidence>